<comment type="caution">
    <text evidence="1">The sequence shown here is derived from an EMBL/GenBank/DDBJ whole genome shotgun (WGS) entry which is preliminary data.</text>
</comment>
<accession>A0A926I7Y1</accession>
<organism evidence="1 2">
    <name type="scientific">Lentihominibacter hominis</name>
    <dbReference type="NCBI Taxonomy" id="2763645"/>
    <lineage>
        <taxon>Bacteria</taxon>
        <taxon>Bacillati</taxon>
        <taxon>Bacillota</taxon>
        <taxon>Clostridia</taxon>
        <taxon>Peptostreptococcales</taxon>
        <taxon>Anaerovoracaceae</taxon>
        <taxon>Lentihominibacter</taxon>
    </lineage>
</organism>
<proteinExistence type="predicted"/>
<dbReference type="EMBL" id="JACRTA010000001">
    <property type="protein sequence ID" value="MBC8567571.1"/>
    <property type="molecule type" value="Genomic_DNA"/>
</dbReference>
<name>A0A926I7Y1_9FIRM</name>
<sequence length="68" mass="7651">MNKPDFLHVANNTWSDKTKTLIKQLISSSNDDSQKESIQTAIEAVYKEGLKDGVALIYWLLGDDSHNN</sequence>
<protein>
    <submittedName>
        <fullName evidence="1">Uncharacterized protein</fullName>
    </submittedName>
</protein>
<dbReference type="RefSeq" id="WP_177267610.1">
    <property type="nucleotide sequence ID" value="NZ_JACRTA010000001.1"/>
</dbReference>
<keyword evidence="2" id="KW-1185">Reference proteome</keyword>
<evidence type="ECO:0000313" key="1">
    <source>
        <dbReference type="EMBL" id="MBC8567571.1"/>
    </source>
</evidence>
<dbReference type="AlphaFoldDB" id="A0A926I7Y1"/>
<reference evidence="1" key="1">
    <citation type="submission" date="2020-08" db="EMBL/GenBank/DDBJ databases">
        <title>Genome public.</title>
        <authorList>
            <person name="Liu C."/>
            <person name="Sun Q."/>
        </authorList>
    </citation>
    <scope>NUCLEOTIDE SEQUENCE</scope>
    <source>
        <strain evidence="1">NSJ-24</strain>
    </source>
</reference>
<evidence type="ECO:0000313" key="2">
    <source>
        <dbReference type="Proteomes" id="UP000610862"/>
    </source>
</evidence>
<dbReference type="Proteomes" id="UP000610862">
    <property type="component" value="Unassembled WGS sequence"/>
</dbReference>
<gene>
    <name evidence="1" type="ORF">H8692_02195</name>
</gene>